<sequence length="557" mass="63709">MYPQLSYAPRRSVHNYQRSRIHPYATYSRRYAKPLPFHDPINEPIAGSNNISNSDQQGETKMPRKFKNKVWTKDQQGLGNSQAQSIGTTIVQDSTADLNLDFQAAPHGMPSLQTEHGEILSNSDKTLQAQQPFPPTFTGFSDLPYSYFPTAAWSPMMQSWTSFQNPSSYQAWMNSGHGLPSLAPALPFVQPPYHTNQFNRAGYSQQYHTTSASPPQNFVSNNTALESQQTFGQKHHRSSARNQNQKQSSSNITILNPRDRRRMTVCGENPQYIPSASEQETDQAVAERYSISKPRIEVPEFVHLGSLDKEIKLPPPEPTPEYIDLANEPNKLLPAATHRRLLVVLDVNGTLLCRRVLPNGCRDRLNPIKRRYLQSFLHYLFTEHDVAIFSSAMQNTVLHLLKGIIPHGDRDKILQIFTREDMGLPKELFRAKVSTFKRLSMIWDSLKSSDPESQFDQTNTVLIEDTPEKAASEPYNLIKISEYTTETHRLGQDNTLAQVAGYLEVLRKYENVSSYIRKAPFQGHEKYSWPRAYFDFRLDSSRPKFREVNREIVEMVD</sequence>
<evidence type="ECO:0000256" key="2">
    <source>
        <dbReference type="SAM" id="MobiDB-lite"/>
    </source>
</evidence>
<dbReference type="Proteomes" id="UP001365542">
    <property type="component" value="Unassembled WGS sequence"/>
</dbReference>
<comment type="caution">
    <text evidence="4">The sequence shown here is derived from an EMBL/GenBank/DDBJ whole genome shotgun (WGS) entry which is preliminary data.</text>
</comment>
<dbReference type="AlphaFoldDB" id="A0AAV9XKD9"/>
<dbReference type="InterPro" id="IPR004274">
    <property type="entry name" value="FCP1_dom"/>
</dbReference>
<feature type="region of interest" description="Disordered" evidence="2">
    <location>
        <begin position="226"/>
        <end position="261"/>
    </location>
</feature>
<accession>A0AAV9XKD9</accession>
<feature type="region of interest" description="Disordered" evidence="2">
    <location>
        <begin position="41"/>
        <end position="63"/>
    </location>
</feature>
<dbReference type="GO" id="GO:0005744">
    <property type="term" value="C:TIM23 mitochondrial import inner membrane translocase complex"/>
    <property type="evidence" value="ECO:0007669"/>
    <property type="project" value="UniProtKB-UniRule"/>
</dbReference>
<dbReference type="InterPro" id="IPR050365">
    <property type="entry name" value="TIM50"/>
</dbReference>
<comment type="subcellular location">
    <subcellularLocation>
        <location evidence="1">Mitochondrion inner membrane</location>
        <topology evidence="1">Single-pass membrane protein</topology>
    </subcellularLocation>
</comment>
<proteinExistence type="inferred from homology"/>
<dbReference type="EMBL" id="JAVHJO010000003">
    <property type="protein sequence ID" value="KAK6541649.1"/>
    <property type="molecule type" value="Genomic_DNA"/>
</dbReference>
<comment type="subunit">
    <text evidence="1">Component of the TIM23 complex.</text>
</comment>
<organism evidence="4 5">
    <name type="scientific">Orbilia ellipsospora</name>
    <dbReference type="NCBI Taxonomy" id="2528407"/>
    <lineage>
        <taxon>Eukaryota</taxon>
        <taxon>Fungi</taxon>
        <taxon>Dikarya</taxon>
        <taxon>Ascomycota</taxon>
        <taxon>Pezizomycotina</taxon>
        <taxon>Orbiliomycetes</taxon>
        <taxon>Orbiliales</taxon>
        <taxon>Orbiliaceae</taxon>
        <taxon>Orbilia</taxon>
    </lineage>
</organism>
<dbReference type="Pfam" id="PF03031">
    <property type="entry name" value="NIF"/>
    <property type="match status" value="1"/>
</dbReference>
<reference evidence="4 5" key="1">
    <citation type="submission" date="2019-10" db="EMBL/GenBank/DDBJ databases">
        <authorList>
            <person name="Palmer J.M."/>
        </authorList>
    </citation>
    <scope>NUCLEOTIDE SEQUENCE [LARGE SCALE GENOMIC DNA]</scope>
    <source>
        <strain evidence="4 5">TWF694</strain>
    </source>
</reference>
<keyword evidence="5" id="KW-1185">Reference proteome</keyword>
<evidence type="ECO:0000313" key="4">
    <source>
        <dbReference type="EMBL" id="KAK6541649.1"/>
    </source>
</evidence>
<keyword evidence="1" id="KW-0496">Mitochondrion</keyword>
<keyword evidence="1" id="KW-0809">Transit peptide</keyword>
<feature type="domain" description="FCP1 homology" evidence="3">
    <location>
        <begin position="336"/>
        <end position="506"/>
    </location>
</feature>
<dbReference type="InterPro" id="IPR036412">
    <property type="entry name" value="HAD-like_sf"/>
</dbReference>
<feature type="compositionally biased region" description="Polar residues" evidence="2">
    <location>
        <begin position="47"/>
        <end position="59"/>
    </location>
</feature>
<dbReference type="SMART" id="SM00577">
    <property type="entry name" value="CPDc"/>
    <property type="match status" value="1"/>
</dbReference>
<dbReference type="PROSITE" id="PS50969">
    <property type="entry name" value="FCP1"/>
    <property type="match status" value="1"/>
</dbReference>
<keyword evidence="1" id="KW-0813">Transport</keyword>
<comment type="function">
    <text evidence="1">Essential component of the TIM23 complex, a complex that mediates the translocation of transit peptide-containing proteins across the mitochondrial inner membrane.</text>
</comment>
<dbReference type="PANTHER" id="PTHR12210">
    <property type="entry name" value="DULLARD PROTEIN PHOSPHATASE"/>
    <property type="match status" value="1"/>
</dbReference>
<gene>
    <name evidence="4" type="ORF">TWF694_007443</name>
</gene>
<protein>
    <recommendedName>
        <fullName evidence="1">Mitochondrial import inner membrane translocase subunit TIM50</fullName>
    </recommendedName>
</protein>
<comment type="similarity">
    <text evidence="1">Belongs to the TIM50 family.</text>
</comment>
<keyword evidence="1" id="KW-0811">Translocation</keyword>
<feature type="compositionally biased region" description="Polar residues" evidence="2">
    <location>
        <begin position="240"/>
        <end position="254"/>
    </location>
</feature>
<keyword evidence="1" id="KW-0653">Protein transport</keyword>
<name>A0AAV9XKD9_9PEZI</name>
<dbReference type="InterPro" id="IPR023214">
    <property type="entry name" value="HAD_sf"/>
</dbReference>
<evidence type="ECO:0000259" key="3">
    <source>
        <dbReference type="PROSITE" id="PS50969"/>
    </source>
</evidence>
<dbReference type="GO" id="GO:0015031">
    <property type="term" value="P:protein transport"/>
    <property type="evidence" value="ECO:0007669"/>
    <property type="project" value="UniProtKB-KW"/>
</dbReference>
<evidence type="ECO:0000313" key="5">
    <source>
        <dbReference type="Proteomes" id="UP001365542"/>
    </source>
</evidence>
<dbReference type="Gene3D" id="3.40.50.1000">
    <property type="entry name" value="HAD superfamily/HAD-like"/>
    <property type="match status" value="1"/>
</dbReference>
<evidence type="ECO:0000256" key="1">
    <source>
        <dbReference type="RuleBase" id="RU365079"/>
    </source>
</evidence>
<dbReference type="SUPFAM" id="SSF56784">
    <property type="entry name" value="HAD-like"/>
    <property type="match status" value="1"/>
</dbReference>